<reference evidence="1" key="1">
    <citation type="journal article" date="2015" name="Nature">
        <title>Complex archaea that bridge the gap between prokaryotes and eukaryotes.</title>
        <authorList>
            <person name="Spang A."/>
            <person name="Saw J.H."/>
            <person name="Jorgensen S.L."/>
            <person name="Zaremba-Niedzwiedzka K."/>
            <person name="Martijn J."/>
            <person name="Lind A.E."/>
            <person name="van Eijk R."/>
            <person name="Schleper C."/>
            <person name="Guy L."/>
            <person name="Ettema T.J."/>
        </authorList>
    </citation>
    <scope>NUCLEOTIDE SEQUENCE</scope>
</reference>
<feature type="non-terminal residue" evidence="1">
    <location>
        <position position="21"/>
    </location>
</feature>
<dbReference type="EMBL" id="LAZR01044168">
    <property type="protein sequence ID" value="KKL05322.1"/>
    <property type="molecule type" value="Genomic_DNA"/>
</dbReference>
<accession>A0A0F9AUL3</accession>
<evidence type="ECO:0000313" key="1">
    <source>
        <dbReference type="EMBL" id="KKL05322.1"/>
    </source>
</evidence>
<organism evidence="1">
    <name type="scientific">marine sediment metagenome</name>
    <dbReference type="NCBI Taxonomy" id="412755"/>
    <lineage>
        <taxon>unclassified sequences</taxon>
        <taxon>metagenomes</taxon>
        <taxon>ecological metagenomes</taxon>
    </lineage>
</organism>
<comment type="caution">
    <text evidence="1">The sequence shown here is derived from an EMBL/GenBank/DDBJ whole genome shotgun (WGS) entry which is preliminary data.</text>
</comment>
<gene>
    <name evidence="1" type="ORF">LCGC14_2607170</name>
</gene>
<dbReference type="AlphaFoldDB" id="A0A0F9AUL3"/>
<name>A0A0F9AUL3_9ZZZZ</name>
<sequence>MLLSWRAKWKETEAKLIQKKL</sequence>
<proteinExistence type="predicted"/>
<protein>
    <submittedName>
        <fullName evidence="1">Uncharacterized protein</fullName>
    </submittedName>
</protein>